<dbReference type="SUPFAM" id="SSF55874">
    <property type="entry name" value="ATPase domain of HSP90 chaperone/DNA topoisomerase II/histidine kinase"/>
    <property type="match status" value="1"/>
</dbReference>
<evidence type="ECO:0000256" key="9">
    <source>
        <dbReference type="SAM" id="Phobius"/>
    </source>
</evidence>
<dbReference type="InterPro" id="IPR011712">
    <property type="entry name" value="Sig_transdc_His_kin_sub3_dim/P"/>
</dbReference>
<evidence type="ECO:0000256" key="8">
    <source>
        <dbReference type="ARBA" id="ARBA00023012"/>
    </source>
</evidence>
<evidence type="ECO:0000256" key="5">
    <source>
        <dbReference type="ARBA" id="ARBA00022741"/>
    </source>
</evidence>
<feature type="domain" description="Histidine kinase/HSP90-like ATPase" evidence="10">
    <location>
        <begin position="291"/>
        <end position="377"/>
    </location>
</feature>
<dbReference type="GO" id="GO:0000155">
    <property type="term" value="F:phosphorelay sensor kinase activity"/>
    <property type="evidence" value="ECO:0007669"/>
    <property type="project" value="InterPro"/>
</dbReference>
<dbReference type="InterPro" id="IPR050482">
    <property type="entry name" value="Sensor_HK_TwoCompSys"/>
</dbReference>
<keyword evidence="4" id="KW-0808">Transferase</keyword>
<keyword evidence="7" id="KW-0067">ATP-binding</keyword>
<evidence type="ECO:0000259" key="11">
    <source>
        <dbReference type="Pfam" id="PF07730"/>
    </source>
</evidence>
<dbReference type="GO" id="GO:0016020">
    <property type="term" value="C:membrane"/>
    <property type="evidence" value="ECO:0007669"/>
    <property type="project" value="InterPro"/>
</dbReference>
<dbReference type="EC" id="2.7.13.3" evidence="2"/>
<dbReference type="Pfam" id="PF13796">
    <property type="entry name" value="Sensor"/>
    <property type="match status" value="1"/>
</dbReference>
<dbReference type="PANTHER" id="PTHR24421:SF10">
    <property type="entry name" value="NITRATE_NITRITE SENSOR PROTEIN NARQ"/>
    <property type="match status" value="1"/>
</dbReference>
<dbReference type="HOGENOM" id="CLU_000445_20_2_11"/>
<dbReference type="Proteomes" id="UP000021053">
    <property type="component" value="Unassembled WGS sequence"/>
</dbReference>
<feature type="domain" description="Signal transduction histidine kinase subgroup 3 dimerisation and phosphoacceptor" evidence="11">
    <location>
        <begin position="191"/>
        <end position="256"/>
    </location>
</feature>
<dbReference type="AlphaFoldDB" id="A0A010Z196"/>
<dbReference type="InterPro" id="IPR036890">
    <property type="entry name" value="HATPase_C_sf"/>
</dbReference>
<dbReference type="InterPro" id="IPR025828">
    <property type="entry name" value="Put_sensor_dom"/>
</dbReference>
<keyword evidence="6 13" id="KW-0418">Kinase</keyword>
<keyword evidence="14" id="KW-1185">Reference proteome</keyword>
<keyword evidence="9" id="KW-0812">Transmembrane</keyword>
<keyword evidence="3" id="KW-0597">Phosphoprotein</keyword>
<comment type="catalytic activity">
    <reaction evidence="1">
        <text>ATP + protein L-histidine = ADP + protein N-phospho-L-histidine.</text>
        <dbReference type="EC" id="2.7.13.3"/>
    </reaction>
</comment>
<evidence type="ECO:0000256" key="3">
    <source>
        <dbReference type="ARBA" id="ARBA00022553"/>
    </source>
</evidence>
<reference evidence="13 14" key="1">
    <citation type="submission" date="2013-07" db="EMBL/GenBank/DDBJ databases">
        <authorList>
            <consortium name="DOE Joint Genome Institute"/>
            <person name="Eisen J."/>
            <person name="Huntemann M."/>
            <person name="Han J."/>
            <person name="Chen A."/>
            <person name="Kyrpides N."/>
            <person name="Mavromatis K."/>
            <person name="Markowitz V."/>
            <person name="Palaniappan K."/>
            <person name="Ivanova N."/>
            <person name="Schaumberg A."/>
            <person name="Pati A."/>
            <person name="Liolios K."/>
            <person name="Nordberg H.P."/>
            <person name="Cantor M.N."/>
            <person name="Hua S.X."/>
            <person name="Woyke T."/>
        </authorList>
    </citation>
    <scope>NUCLEOTIDE SEQUENCE [LARGE SCALE GENOMIC DNA]</scope>
    <source>
        <strain evidence="13 14">DSM 44712</strain>
    </source>
</reference>
<dbReference type="EMBL" id="JFBT01000001">
    <property type="protein sequence ID" value="EXG81203.1"/>
    <property type="molecule type" value="Genomic_DNA"/>
</dbReference>
<evidence type="ECO:0000259" key="12">
    <source>
        <dbReference type="Pfam" id="PF13796"/>
    </source>
</evidence>
<dbReference type="PANTHER" id="PTHR24421">
    <property type="entry name" value="NITRATE/NITRITE SENSOR PROTEIN NARX-RELATED"/>
    <property type="match status" value="1"/>
</dbReference>
<comment type="caution">
    <text evidence="13">The sequence shown here is derived from an EMBL/GenBank/DDBJ whole genome shotgun (WGS) entry which is preliminary data.</text>
</comment>
<evidence type="ECO:0000256" key="1">
    <source>
        <dbReference type="ARBA" id="ARBA00000085"/>
    </source>
</evidence>
<dbReference type="GO" id="GO:0046983">
    <property type="term" value="F:protein dimerization activity"/>
    <property type="evidence" value="ECO:0007669"/>
    <property type="project" value="InterPro"/>
</dbReference>
<dbReference type="Pfam" id="PF02518">
    <property type="entry name" value="HATPase_c"/>
    <property type="match status" value="1"/>
</dbReference>
<sequence length="379" mass="39324">MQLVTRWARDTIRLVGAGLAACLRTFGLALSLVGVGLVFLDATLAATVRAAARRQGRTVSVPRLRARLADPATWRAVGWQAGLGLVLLPAGVAALVLALGGVAGVLAPVLEAVPHPGELSLNGRVIADQRTAWVVCAQGVVLGVAAYGLGRLLVAAEAALASALLRPSVENARIAELTESRAQSVRAAEQELRRIERDLHDGAQAHLVAVALDLGLVEQLVDDERARRLVAEARAGAAAALEGLREIVHGIHPPVLAERGLAGGVQELALAAALPVEVEVELPGRPPAPVESALYFTVAELLTNAARHAGARRASVVLRRDGDAIRLTVRDDGHGGARPRPDGGIAGLRRRLAAFDGQLAVTSPVGGPTIIEVSVPCES</sequence>
<dbReference type="GO" id="GO:0005524">
    <property type="term" value="F:ATP binding"/>
    <property type="evidence" value="ECO:0007669"/>
    <property type="project" value="UniProtKB-KW"/>
</dbReference>
<accession>A0A010Z196</accession>
<evidence type="ECO:0000313" key="13">
    <source>
        <dbReference type="EMBL" id="EXG81203.1"/>
    </source>
</evidence>
<evidence type="ECO:0000256" key="2">
    <source>
        <dbReference type="ARBA" id="ARBA00012438"/>
    </source>
</evidence>
<keyword evidence="8" id="KW-0902">Two-component regulatory system</keyword>
<dbReference type="PATRIC" id="fig|927661.3.peg.2276"/>
<organism evidence="13 14">
    <name type="scientific">Cryptosporangium arvum DSM 44712</name>
    <dbReference type="NCBI Taxonomy" id="927661"/>
    <lineage>
        <taxon>Bacteria</taxon>
        <taxon>Bacillati</taxon>
        <taxon>Actinomycetota</taxon>
        <taxon>Actinomycetes</taxon>
        <taxon>Cryptosporangiales</taxon>
        <taxon>Cryptosporangiaceae</taxon>
        <taxon>Cryptosporangium</taxon>
    </lineage>
</organism>
<evidence type="ECO:0000256" key="7">
    <source>
        <dbReference type="ARBA" id="ARBA00022840"/>
    </source>
</evidence>
<gene>
    <name evidence="13" type="ORF">CryarDRAFT_2311</name>
</gene>
<dbReference type="InterPro" id="IPR003594">
    <property type="entry name" value="HATPase_dom"/>
</dbReference>
<dbReference type="Gene3D" id="1.20.5.1930">
    <property type="match status" value="1"/>
</dbReference>
<keyword evidence="5" id="KW-0547">Nucleotide-binding</keyword>
<evidence type="ECO:0000259" key="10">
    <source>
        <dbReference type="Pfam" id="PF02518"/>
    </source>
</evidence>
<protein>
    <recommendedName>
        <fullName evidence="2">histidine kinase</fullName>
        <ecNumber evidence="2">2.7.13.3</ecNumber>
    </recommendedName>
</protein>
<evidence type="ECO:0000313" key="14">
    <source>
        <dbReference type="Proteomes" id="UP000021053"/>
    </source>
</evidence>
<feature type="transmembrane region" description="Helical" evidence="9">
    <location>
        <begin position="83"/>
        <end position="110"/>
    </location>
</feature>
<feature type="transmembrane region" description="Helical" evidence="9">
    <location>
        <begin position="12"/>
        <end position="40"/>
    </location>
</feature>
<keyword evidence="9" id="KW-1133">Transmembrane helix</keyword>
<dbReference type="Pfam" id="PF07730">
    <property type="entry name" value="HisKA_3"/>
    <property type="match status" value="1"/>
</dbReference>
<name>A0A010Z196_9ACTN</name>
<evidence type="ECO:0000256" key="6">
    <source>
        <dbReference type="ARBA" id="ARBA00022777"/>
    </source>
</evidence>
<feature type="domain" description="Putative sensor" evidence="12">
    <location>
        <begin position="22"/>
        <end position="165"/>
    </location>
</feature>
<dbReference type="Gene3D" id="3.30.565.10">
    <property type="entry name" value="Histidine kinase-like ATPase, C-terminal domain"/>
    <property type="match status" value="1"/>
</dbReference>
<proteinExistence type="predicted"/>
<evidence type="ECO:0000256" key="4">
    <source>
        <dbReference type="ARBA" id="ARBA00022679"/>
    </source>
</evidence>
<keyword evidence="9" id="KW-0472">Membrane</keyword>